<gene>
    <name evidence="3" type="ORF">K7X08_033180</name>
</gene>
<name>A0A9Q1M4G7_9SOLA</name>
<dbReference type="GO" id="GO:0008234">
    <property type="term" value="F:cysteine-type peptidase activity"/>
    <property type="evidence" value="ECO:0007669"/>
    <property type="project" value="InterPro"/>
</dbReference>
<dbReference type="InterPro" id="IPR013128">
    <property type="entry name" value="Peptidase_C1A"/>
</dbReference>
<protein>
    <recommendedName>
        <fullName evidence="2">Peptidase C1A papain C-terminal domain-containing protein</fullName>
    </recommendedName>
</protein>
<sequence>MEGINAIVTGELISSAQELIDCDNSYNYGCEGGLIDSAFEWVINNGSIDSAADYPYTASQGTCNYNKVKPQGGNN</sequence>
<dbReference type="EMBL" id="JAJAGQ010000011">
    <property type="protein sequence ID" value="KAJ8549473.1"/>
    <property type="molecule type" value="Genomic_DNA"/>
</dbReference>
<dbReference type="OrthoDB" id="785633at2759"/>
<dbReference type="InterPro" id="IPR000668">
    <property type="entry name" value="Peptidase_C1A_C"/>
</dbReference>
<dbReference type="Pfam" id="PF00112">
    <property type="entry name" value="Peptidase_C1"/>
    <property type="match status" value="1"/>
</dbReference>
<comment type="caution">
    <text evidence="3">The sequence shown here is derived from an EMBL/GenBank/DDBJ whole genome shotgun (WGS) entry which is preliminary data.</text>
</comment>
<evidence type="ECO:0000256" key="1">
    <source>
        <dbReference type="ARBA" id="ARBA00008455"/>
    </source>
</evidence>
<dbReference type="GO" id="GO:0006508">
    <property type="term" value="P:proteolysis"/>
    <property type="evidence" value="ECO:0007669"/>
    <property type="project" value="InterPro"/>
</dbReference>
<evidence type="ECO:0000259" key="2">
    <source>
        <dbReference type="Pfam" id="PF00112"/>
    </source>
</evidence>
<accession>A0A9Q1M4G7</accession>
<dbReference type="Proteomes" id="UP001152561">
    <property type="component" value="Unassembled WGS sequence"/>
</dbReference>
<organism evidence="3 4">
    <name type="scientific">Anisodus acutangulus</name>
    <dbReference type="NCBI Taxonomy" id="402998"/>
    <lineage>
        <taxon>Eukaryota</taxon>
        <taxon>Viridiplantae</taxon>
        <taxon>Streptophyta</taxon>
        <taxon>Embryophyta</taxon>
        <taxon>Tracheophyta</taxon>
        <taxon>Spermatophyta</taxon>
        <taxon>Magnoliopsida</taxon>
        <taxon>eudicotyledons</taxon>
        <taxon>Gunneridae</taxon>
        <taxon>Pentapetalae</taxon>
        <taxon>asterids</taxon>
        <taxon>lamiids</taxon>
        <taxon>Solanales</taxon>
        <taxon>Solanaceae</taxon>
        <taxon>Solanoideae</taxon>
        <taxon>Hyoscyameae</taxon>
        <taxon>Anisodus</taxon>
    </lineage>
</organism>
<dbReference type="InterPro" id="IPR038765">
    <property type="entry name" value="Papain-like_cys_pep_sf"/>
</dbReference>
<evidence type="ECO:0000313" key="4">
    <source>
        <dbReference type="Proteomes" id="UP001152561"/>
    </source>
</evidence>
<keyword evidence="4" id="KW-1185">Reference proteome</keyword>
<feature type="domain" description="Peptidase C1A papain C-terminal" evidence="2">
    <location>
        <begin position="1"/>
        <end position="69"/>
    </location>
</feature>
<dbReference type="Gene3D" id="3.90.70.10">
    <property type="entry name" value="Cysteine proteinases"/>
    <property type="match status" value="1"/>
</dbReference>
<dbReference type="SUPFAM" id="SSF54001">
    <property type="entry name" value="Cysteine proteinases"/>
    <property type="match status" value="1"/>
</dbReference>
<dbReference type="AlphaFoldDB" id="A0A9Q1M4G7"/>
<reference evidence="4" key="1">
    <citation type="journal article" date="2023" name="Proc. Natl. Acad. Sci. U.S.A.">
        <title>Genomic and structural basis for evolution of tropane alkaloid biosynthesis.</title>
        <authorList>
            <person name="Wanga Y.-J."/>
            <person name="Taina T."/>
            <person name="Yua J.-Y."/>
            <person name="Lia J."/>
            <person name="Xua B."/>
            <person name="Chenc J."/>
            <person name="D'Auriad J.C."/>
            <person name="Huanga J.-P."/>
            <person name="Huanga S.-X."/>
        </authorList>
    </citation>
    <scope>NUCLEOTIDE SEQUENCE [LARGE SCALE GENOMIC DNA]</scope>
    <source>
        <strain evidence="4">cv. KIB-2019</strain>
    </source>
</reference>
<evidence type="ECO:0000313" key="3">
    <source>
        <dbReference type="EMBL" id="KAJ8549473.1"/>
    </source>
</evidence>
<dbReference type="PANTHER" id="PTHR12411">
    <property type="entry name" value="CYSTEINE PROTEASE FAMILY C1-RELATED"/>
    <property type="match status" value="1"/>
</dbReference>
<comment type="similarity">
    <text evidence="1">Belongs to the peptidase C1 family.</text>
</comment>
<proteinExistence type="inferred from homology"/>